<dbReference type="VEuPathDB" id="VectorBase:AMAM011887"/>
<sequence length="512" mass="57654">MTMTNQVQVNSFDPENPEPTAKEWLERVETFAHNSNLSEDQLYSFVRGKLQGSAKVWLKRSKVSSWQEFRNAFQKAFPEKDSSTVTFHHPNIRVLERRRKLPNETTDEYIQDMLKLGNRMKMSEDIIVRSIVTGLDDPVLSKAVPPGTSVQQLKSAIGWQKELGGLLDQYHESTVTMDDFERLADNMEHIALSGDNLVRTLHGNQQVLQTIGNELSSVFRQQRASLSCNLSNLGTSKTHQLVVHLKTSVSSDFVARRTPSDFHVKSRPLQTSLISHLTCSVIQKASAIPTLTLSEVRELILDLSQLNSAVSRELPNHIQPEPLLSALSGFRYFTTLDFDGGHLQIPLAPSSRPYFSFATPYGAFQFQRAPKHFTNTTIIFNKILIEVARKLPTGDVVVLHDTLVLPARDTAEGLAKLSRTLAALGAFGLTAHLHRSRFFEQRIQLFNWVVQYGKVISIGLPLQLPVSRAHRLVLMISECADGKTFESLLEERSQEHGRSRVIGSFKKESYPD</sequence>
<reference evidence="2" key="1">
    <citation type="submission" date="2013-09" db="EMBL/GenBank/DDBJ databases">
        <title>The Genome Sequence of Anopheles maculatus species B.</title>
        <authorList>
            <consortium name="The Broad Institute Genomics Platform"/>
            <person name="Neafsey D.E."/>
            <person name="Besansky N."/>
            <person name="Howell P."/>
            <person name="Walton C."/>
            <person name="Young S.K."/>
            <person name="Zeng Q."/>
            <person name="Gargeya S."/>
            <person name="Fitzgerald M."/>
            <person name="Haas B."/>
            <person name="Abouelleil A."/>
            <person name="Allen A.W."/>
            <person name="Alvarado L."/>
            <person name="Arachchi H.M."/>
            <person name="Berlin A.M."/>
            <person name="Chapman S.B."/>
            <person name="Gainer-Dewar J."/>
            <person name="Goldberg J."/>
            <person name="Griggs A."/>
            <person name="Gujja S."/>
            <person name="Hansen M."/>
            <person name="Howarth C."/>
            <person name="Imamovic A."/>
            <person name="Ireland A."/>
            <person name="Larimer J."/>
            <person name="McCowan C."/>
            <person name="Murphy C."/>
            <person name="Pearson M."/>
            <person name="Poon T.W."/>
            <person name="Priest M."/>
            <person name="Roberts A."/>
            <person name="Saif S."/>
            <person name="Shea T."/>
            <person name="Sisk P."/>
            <person name="Sykes S."/>
            <person name="Wortman J."/>
            <person name="Nusbaum C."/>
            <person name="Birren B."/>
        </authorList>
    </citation>
    <scope>NUCLEOTIDE SEQUENCE [LARGE SCALE GENOMIC DNA]</scope>
    <source>
        <strain evidence="2">maculatus3</strain>
    </source>
</reference>
<dbReference type="PANTHER" id="PTHR33064:SF37">
    <property type="entry name" value="RIBONUCLEASE H"/>
    <property type="match status" value="1"/>
</dbReference>
<organism evidence="1 2">
    <name type="scientific">Anopheles maculatus</name>
    <dbReference type="NCBI Taxonomy" id="74869"/>
    <lineage>
        <taxon>Eukaryota</taxon>
        <taxon>Metazoa</taxon>
        <taxon>Ecdysozoa</taxon>
        <taxon>Arthropoda</taxon>
        <taxon>Hexapoda</taxon>
        <taxon>Insecta</taxon>
        <taxon>Pterygota</taxon>
        <taxon>Neoptera</taxon>
        <taxon>Endopterygota</taxon>
        <taxon>Diptera</taxon>
        <taxon>Nematocera</taxon>
        <taxon>Culicoidea</taxon>
        <taxon>Culicidae</taxon>
        <taxon>Anophelinae</taxon>
        <taxon>Anopheles</taxon>
        <taxon>Anopheles maculatus group</taxon>
    </lineage>
</organism>
<accession>A0A182SRD3</accession>
<dbReference type="AlphaFoldDB" id="A0A182SRD3"/>
<proteinExistence type="predicted"/>
<evidence type="ECO:0000313" key="1">
    <source>
        <dbReference type="EnsemblMetazoa" id="AMAM011887-PA"/>
    </source>
</evidence>
<name>A0A182SRD3_9DIPT</name>
<dbReference type="InterPro" id="IPR043128">
    <property type="entry name" value="Rev_trsase/Diguanyl_cyclase"/>
</dbReference>
<dbReference type="EnsemblMetazoa" id="AMAM011887-RA">
    <property type="protein sequence ID" value="AMAM011887-PA"/>
    <property type="gene ID" value="AMAM011887"/>
</dbReference>
<dbReference type="InterPro" id="IPR051320">
    <property type="entry name" value="Viral_Replic_Matur_Polypro"/>
</dbReference>
<dbReference type="Proteomes" id="UP000075901">
    <property type="component" value="Unassembled WGS sequence"/>
</dbReference>
<reference evidence="1" key="2">
    <citation type="submission" date="2020-05" db="UniProtKB">
        <authorList>
            <consortium name="EnsemblMetazoa"/>
        </authorList>
    </citation>
    <scope>IDENTIFICATION</scope>
    <source>
        <strain evidence="1">maculatus3</strain>
    </source>
</reference>
<dbReference type="InterPro" id="IPR043502">
    <property type="entry name" value="DNA/RNA_pol_sf"/>
</dbReference>
<dbReference type="GO" id="GO:0071897">
    <property type="term" value="P:DNA biosynthetic process"/>
    <property type="evidence" value="ECO:0007669"/>
    <property type="project" value="UniProtKB-ARBA"/>
</dbReference>
<evidence type="ECO:0008006" key="3">
    <source>
        <dbReference type="Google" id="ProtNLM"/>
    </source>
</evidence>
<evidence type="ECO:0000313" key="2">
    <source>
        <dbReference type="Proteomes" id="UP000075901"/>
    </source>
</evidence>
<dbReference type="SUPFAM" id="SSF56672">
    <property type="entry name" value="DNA/RNA polymerases"/>
    <property type="match status" value="1"/>
</dbReference>
<protein>
    <recommendedName>
        <fullName evidence="3">Retrotransposon gag domain-containing protein</fullName>
    </recommendedName>
</protein>
<keyword evidence="2" id="KW-1185">Reference proteome</keyword>
<dbReference type="PANTHER" id="PTHR33064">
    <property type="entry name" value="POL PROTEIN"/>
    <property type="match status" value="1"/>
</dbReference>
<dbReference type="Gene3D" id="3.30.70.270">
    <property type="match status" value="1"/>
</dbReference>